<dbReference type="InterPro" id="IPR024187">
    <property type="entry name" value="Sig_transdc_resp-reg_cit/mal"/>
</dbReference>
<dbReference type="PANTHER" id="PTHR45526">
    <property type="entry name" value="TRANSCRIPTIONAL REGULATORY PROTEIN DPIA"/>
    <property type="match status" value="1"/>
</dbReference>
<dbReference type="PIRSF" id="PIRSF006171">
    <property type="entry name" value="RR_citrat_malat"/>
    <property type="match status" value="1"/>
</dbReference>
<proteinExistence type="predicted"/>
<evidence type="ECO:0000256" key="6">
    <source>
        <dbReference type="ARBA" id="ARBA00023125"/>
    </source>
</evidence>
<keyword evidence="6 9" id="KW-0238">DNA-binding</keyword>
<keyword evidence="8 9" id="KW-0804">Transcription</keyword>
<evidence type="ECO:0000256" key="3">
    <source>
        <dbReference type="ARBA" id="ARBA00022553"/>
    </source>
</evidence>
<evidence type="ECO:0000256" key="5">
    <source>
        <dbReference type="ARBA" id="ARBA00023015"/>
    </source>
</evidence>
<dbReference type="SUPFAM" id="SSF46785">
    <property type="entry name" value="Winged helix' DNA-binding domain"/>
    <property type="match status" value="1"/>
</dbReference>
<dbReference type="Gene3D" id="1.10.10.10">
    <property type="entry name" value="Winged helix-like DNA-binding domain superfamily/Winged helix DNA-binding domain"/>
    <property type="match status" value="1"/>
</dbReference>
<dbReference type="Gene3D" id="3.40.50.2300">
    <property type="match status" value="1"/>
</dbReference>
<evidence type="ECO:0000259" key="11">
    <source>
        <dbReference type="PROSITE" id="PS50110"/>
    </source>
</evidence>
<comment type="caution">
    <text evidence="12">The sequence shown here is derived from an EMBL/GenBank/DDBJ whole genome shotgun (WGS) entry which is preliminary data.</text>
</comment>
<evidence type="ECO:0000256" key="4">
    <source>
        <dbReference type="ARBA" id="ARBA00023012"/>
    </source>
</evidence>
<name>A0ABW1VDV2_9MICO</name>
<keyword evidence="5 9" id="KW-0805">Transcription regulation</keyword>
<protein>
    <recommendedName>
        <fullName evidence="9">Transcriptional regulatory protein</fullName>
    </recommendedName>
</protein>
<dbReference type="SMART" id="SM00448">
    <property type="entry name" value="REC"/>
    <property type="match status" value="1"/>
</dbReference>
<evidence type="ECO:0000256" key="9">
    <source>
        <dbReference type="PIRNR" id="PIRNR006171"/>
    </source>
</evidence>
<keyword evidence="2 9" id="KW-0963">Cytoplasm</keyword>
<dbReference type="InterPro" id="IPR036390">
    <property type="entry name" value="WH_DNA-bd_sf"/>
</dbReference>
<feature type="modified residue" description="4-aspartylphosphate" evidence="10">
    <location>
        <position position="69"/>
    </location>
</feature>
<dbReference type="EMBL" id="JBHSTP010000001">
    <property type="protein sequence ID" value="MFC6355028.1"/>
    <property type="molecule type" value="Genomic_DNA"/>
</dbReference>
<keyword evidence="3 10" id="KW-0597">Phosphoprotein</keyword>
<evidence type="ECO:0000256" key="1">
    <source>
        <dbReference type="ARBA" id="ARBA00004496"/>
    </source>
</evidence>
<dbReference type="SUPFAM" id="SSF52172">
    <property type="entry name" value="CheY-like"/>
    <property type="match status" value="1"/>
</dbReference>
<gene>
    <name evidence="12" type="ORF">ACFQB0_02720</name>
</gene>
<evidence type="ECO:0000256" key="10">
    <source>
        <dbReference type="PROSITE-ProRule" id="PRU00169"/>
    </source>
</evidence>
<keyword evidence="13" id="KW-1185">Reference proteome</keyword>
<comment type="subcellular location">
    <subcellularLocation>
        <location evidence="1 9">Cytoplasm</location>
    </subcellularLocation>
</comment>
<sequence length="239" mass="26128">MTAASRPQLNVLVVDDEELAASAHADFVRRIEGLGVVGVAHTGSEAIRALRVSAEDGSESARIHLVLLDMNLPDMHGLELCRRLRSSGLAVDVIAITAVRDVDVVRAAVSLGIVQYLIKPFGFAMFAEKLRAYLAFRARLDETAGTASQHEVDQSFARLRAPTHPVLEKGLSEETLTRVVALLREGGEAVSANELGTVLSLARVTARRYLEHLVSSGFVERSARYGTPGRPELEYRWMR</sequence>
<dbReference type="PANTHER" id="PTHR45526:SF1">
    <property type="entry name" value="TRANSCRIPTIONAL REGULATORY PROTEIN DCUR-RELATED"/>
    <property type="match status" value="1"/>
</dbReference>
<dbReference type="RefSeq" id="WP_386727290.1">
    <property type="nucleotide sequence ID" value="NZ_JBHSTP010000001.1"/>
</dbReference>
<dbReference type="Pfam" id="PF00072">
    <property type="entry name" value="Response_reg"/>
    <property type="match status" value="1"/>
</dbReference>
<dbReference type="Pfam" id="PF09339">
    <property type="entry name" value="HTH_IclR"/>
    <property type="match status" value="1"/>
</dbReference>
<feature type="domain" description="Response regulatory" evidence="11">
    <location>
        <begin position="10"/>
        <end position="134"/>
    </location>
</feature>
<evidence type="ECO:0000256" key="7">
    <source>
        <dbReference type="ARBA" id="ARBA00023159"/>
    </source>
</evidence>
<keyword evidence="7 9" id="KW-0010">Activator</keyword>
<dbReference type="Proteomes" id="UP001596306">
    <property type="component" value="Unassembled WGS sequence"/>
</dbReference>
<dbReference type="InterPro" id="IPR051271">
    <property type="entry name" value="2C-system_Tx_regulators"/>
</dbReference>
<evidence type="ECO:0000313" key="13">
    <source>
        <dbReference type="Proteomes" id="UP001596306"/>
    </source>
</evidence>
<organism evidence="12 13">
    <name type="scientific">Luethyella okanaganae</name>
    <dbReference type="NCBI Taxonomy" id="69372"/>
    <lineage>
        <taxon>Bacteria</taxon>
        <taxon>Bacillati</taxon>
        <taxon>Actinomycetota</taxon>
        <taxon>Actinomycetes</taxon>
        <taxon>Micrococcales</taxon>
        <taxon>Microbacteriaceae</taxon>
        <taxon>Luethyella</taxon>
    </lineage>
</organism>
<evidence type="ECO:0000313" key="12">
    <source>
        <dbReference type="EMBL" id="MFC6355028.1"/>
    </source>
</evidence>
<dbReference type="PROSITE" id="PS50110">
    <property type="entry name" value="RESPONSE_REGULATORY"/>
    <property type="match status" value="1"/>
</dbReference>
<dbReference type="InterPro" id="IPR011006">
    <property type="entry name" value="CheY-like_superfamily"/>
</dbReference>
<evidence type="ECO:0000256" key="8">
    <source>
        <dbReference type="ARBA" id="ARBA00023163"/>
    </source>
</evidence>
<keyword evidence="4 9" id="KW-0902">Two-component regulatory system</keyword>
<dbReference type="InterPro" id="IPR005471">
    <property type="entry name" value="Tscrpt_reg_IclR_N"/>
</dbReference>
<reference evidence="13" key="1">
    <citation type="journal article" date="2019" name="Int. J. Syst. Evol. Microbiol.">
        <title>The Global Catalogue of Microorganisms (GCM) 10K type strain sequencing project: providing services to taxonomists for standard genome sequencing and annotation.</title>
        <authorList>
            <consortium name="The Broad Institute Genomics Platform"/>
            <consortium name="The Broad Institute Genome Sequencing Center for Infectious Disease"/>
            <person name="Wu L."/>
            <person name="Ma J."/>
        </authorList>
    </citation>
    <scope>NUCLEOTIDE SEQUENCE [LARGE SCALE GENOMIC DNA]</scope>
    <source>
        <strain evidence="13">CCUG 43304</strain>
    </source>
</reference>
<dbReference type="InterPro" id="IPR036388">
    <property type="entry name" value="WH-like_DNA-bd_sf"/>
</dbReference>
<dbReference type="InterPro" id="IPR001789">
    <property type="entry name" value="Sig_transdc_resp-reg_receiver"/>
</dbReference>
<accession>A0ABW1VDV2</accession>
<evidence type="ECO:0000256" key="2">
    <source>
        <dbReference type="ARBA" id="ARBA00022490"/>
    </source>
</evidence>